<dbReference type="CDD" id="cd02869">
    <property type="entry name" value="PseudoU_synth_RluA_like"/>
    <property type="match status" value="1"/>
</dbReference>
<dbReference type="InterPro" id="IPR050188">
    <property type="entry name" value="RluA_PseudoU_synthase"/>
</dbReference>
<evidence type="ECO:0000313" key="4">
    <source>
        <dbReference type="Proteomes" id="UP000295807"/>
    </source>
</evidence>
<dbReference type="Pfam" id="PF00849">
    <property type="entry name" value="PseudoU_synth_2"/>
    <property type="match status" value="1"/>
</dbReference>
<dbReference type="Gene3D" id="3.30.2350.10">
    <property type="entry name" value="Pseudouridine synthase"/>
    <property type="match status" value="1"/>
</dbReference>
<evidence type="ECO:0000313" key="3">
    <source>
        <dbReference type="EMBL" id="TCS87338.1"/>
    </source>
</evidence>
<dbReference type="GO" id="GO:0003723">
    <property type="term" value="F:RNA binding"/>
    <property type="evidence" value="ECO:0007669"/>
    <property type="project" value="InterPro"/>
</dbReference>
<dbReference type="PROSITE" id="PS01129">
    <property type="entry name" value="PSI_RLU"/>
    <property type="match status" value="1"/>
</dbReference>
<reference evidence="3 4" key="1">
    <citation type="submission" date="2019-03" db="EMBL/GenBank/DDBJ databases">
        <title>Genomic Encyclopedia of Type Strains, Phase IV (KMG-IV): sequencing the most valuable type-strain genomes for metagenomic binning, comparative biology and taxonomic classification.</title>
        <authorList>
            <person name="Goeker M."/>
        </authorList>
    </citation>
    <scope>NUCLEOTIDE SEQUENCE [LARGE SCALE GENOMIC DNA]</scope>
    <source>
        <strain evidence="3 4">DSM 21100</strain>
    </source>
</reference>
<dbReference type="InterPro" id="IPR020103">
    <property type="entry name" value="PsdUridine_synth_cat_dom_sf"/>
</dbReference>
<name>A0A4R3KQX9_9SPHI</name>
<comment type="similarity">
    <text evidence="1">Belongs to the pseudouridine synthase RluA family.</text>
</comment>
<organism evidence="3 4">
    <name type="scientific">Anseongella ginsenosidimutans</name>
    <dbReference type="NCBI Taxonomy" id="496056"/>
    <lineage>
        <taxon>Bacteria</taxon>
        <taxon>Pseudomonadati</taxon>
        <taxon>Bacteroidota</taxon>
        <taxon>Sphingobacteriia</taxon>
        <taxon>Sphingobacteriales</taxon>
        <taxon>Sphingobacteriaceae</taxon>
        <taxon>Anseongella</taxon>
    </lineage>
</organism>
<proteinExistence type="inferred from homology"/>
<dbReference type="SUPFAM" id="SSF55120">
    <property type="entry name" value="Pseudouridine synthase"/>
    <property type="match status" value="1"/>
</dbReference>
<dbReference type="AlphaFoldDB" id="A0A4R3KQX9"/>
<protein>
    <submittedName>
        <fullName evidence="3">23S rRNA pseudouridine955/2504/2580 synthase</fullName>
    </submittedName>
</protein>
<dbReference type="GO" id="GO:0009982">
    <property type="term" value="F:pseudouridine synthase activity"/>
    <property type="evidence" value="ECO:0007669"/>
    <property type="project" value="InterPro"/>
</dbReference>
<dbReference type="InterPro" id="IPR006145">
    <property type="entry name" value="PsdUridine_synth_RsuA/RluA"/>
</dbReference>
<dbReference type="OrthoDB" id="9796412at2"/>
<dbReference type="InterPro" id="IPR006224">
    <property type="entry name" value="PsdUridine_synth_RluA-like_CS"/>
</dbReference>
<gene>
    <name evidence="3" type="ORF">EDD80_105152</name>
</gene>
<feature type="domain" description="Pseudouridine synthase RsuA/RluA-like" evidence="2">
    <location>
        <begin position="17"/>
        <end position="159"/>
    </location>
</feature>
<dbReference type="GO" id="GO:0140098">
    <property type="term" value="F:catalytic activity, acting on RNA"/>
    <property type="evidence" value="ECO:0007669"/>
    <property type="project" value="UniProtKB-ARBA"/>
</dbReference>
<evidence type="ECO:0000259" key="2">
    <source>
        <dbReference type="Pfam" id="PF00849"/>
    </source>
</evidence>
<keyword evidence="4" id="KW-1185">Reference proteome</keyword>
<dbReference type="Proteomes" id="UP000295807">
    <property type="component" value="Unassembled WGS sequence"/>
</dbReference>
<dbReference type="PANTHER" id="PTHR21600:SF87">
    <property type="entry name" value="RNA PSEUDOURIDYLATE SYNTHASE DOMAIN-CONTAINING PROTEIN 1"/>
    <property type="match status" value="1"/>
</dbReference>
<evidence type="ECO:0000256" key="1">
    <source>
        <dbReference type="ARBA" id="ARBA00010876"/>
    </source>
</evidence>
<dbReference type="RefSeq" id="WP_132129255.1">
    <property type="nucleotide sequence ID" value="NZ_CP042432.1"/>
</dbReference>
<comment type="caution">
    <text evidence="3">The sequence shown here is derived from an EMBL/GenBank/DDBJ whole genome shotgun (WGS) entry which is preliminary data.</text>
</comment>
<dbReference type="EMBL" id="SMAD01000005">
    <property type="protein sequence ID" value="TCS87338.1"/>
    <property type="molecule type" value="Genomic_DNA"/>
</dbReference>
<dbReference type="GO" id="GO:0000455">
    <property type="term" value="P:enzyme-directed rRNA pseudouridine synthesis"/>
    <property type="evidence" value="ECO:0007669"/>
    <property type="project" value="TreeGrafter"/>
</dbReference>
<sequence length="241" mass="27965">MKIPPFKELILFENDDLITVNKPPFLSTLDERSGEGQSMLRLVKSYHEDAQICHRLDKETSGVLLIAKHSAAYRHFSMQFEHREMDKVYHAVLEGIHDFKDLRVNLPIQNLGKGHVKIDRREGKKAETIFNTVRLFRHYTLAECRPLTGRMHQIRIHLATQRAVICNDEQYGGKPVYLSSLKRNYHLGRGEEEQSIIMRFALHAFSLSFRLMDDEKKTVTAPYPKDFATLLKVLDKFDGIS</sequence>
<accession>A0A4R3KQX9</accession>
<dbReference type="PANTHER" id="PTHR21600">
    <property type="entry name" value="MITOCHONDRIAL RNA PSEUDOURIDINE SYNTHASE"/>
    <property type="match status" value="1"/>
</dbReference>